<dbReference type="EMBL" id="JBHLWM010000005">
    <property type="protein sequence ID" value="MFC0241245.1"/>
    <property type="molecule type" value="Genomic_DNA"/>
</dbReference>
<dbReference type="Pfam" id="PF09931">
    <property type="entry name" value="Phage_phiJL001_Gp84_N"/>
    <property type="match status" value="1"/>
</dbReference>
<gene>
    <name evidence="2" type="ORF">ACFFJ6_12240</name>
</gene>
<organism evidence="2 3">
    <name type="scientific">Rhodopseudomonas telluris</name>
    <dbReference type="NCBI Taxonomy" id="644215"/>
    <lineage>
        <taxon>Bacteria</taxon>
        <taxon>Pseudomonadati</taxon>
        <taxon>Pseudomonadota</taxon>
        <taxon>Alphaproteobacteria</taxon>
        <taxon>Hyphomicrobiales</taxon>
        <taxon>Nitrobacteraceae</taxon>
        <taxon>Rhodopseudomonas</taxon>
    </lineage>
</organism>
<protein>
    <submittedName>
        <fullName evidence="2">DUF2163 domain-containing protein</fullName>
    </submittedName>
</protein>
<name>A0ABV6ET45_9BRAD</name>
<feature type="domain" description="Bacteriophage phiJL001 Gp84 C-terminal" evidence="1">
    <location>
        <begin position="195"/>
        <end position="277"/>
    </location>
</feature>
<comment type="caution">
    <text evidence="2">The sequence shown here is derived from an EMBL/GenBank/DDBJ whole genome shotgun (WGS) entry which is preliminary data.</text>
</comment>
<dbReference type="RefSeq" id="WP_378388010.1">
    <property type="nucleotide sequence ID" value="NZ_JBHLWM010000005.1"/>
</dbReference>
<dbReference type="NCBIfam" id="TIGR02218">
    <property type="entry name" value="phg_TIGR02218"/>
    <property type="match status" value="1"/>
</dbReference>
<dbReference type="InterPro" id="IPR011928">
    <property type="entry name" value="Phage_phiJL001_Gp84"/>
</dbReference>
<sequence length="301" mass="31115">MRSVPASLQARLDSGVTTLAQCWILRRRDGAVLGFTDHDRDLIIEGIACRAGTGFAASEAAQRFDLSVDGAEISGALADDLLSEADLAAGRYDAAAIESWLVDWSAPSLRLLTARGTLGEVRREGRAFTAELRGLADLLSQESGRLYTAACGADLGDGRCRVDLGSAAWRGAGSVAATFGVSTLAVAGLDGFAAGLFTGGRLSWSSGANAGAAIEIKQHRVVAGQVRLSLWQATADPIAPGDAFILTAGCDKRFATCRDRFGNAANFRGFPQIPGNDFVVSYPVPGTPGHGGGSLTGALKG</sequence>
<evidence type="ECO:0000313" key="2">
    <source>
        <dbReference type="EMBL" id="MFC0241245.1"/>
    </source>
</evidence>
<reference evidence="2 3" key="1">
    <citation type="submission" date="2024-09" db="EMBL/GenBank/DDBJ databases">
        <authorList>
            <person name="Sun Q."/>
            <person name="Mori K."/>
        </authorList>
    </citation>
    <scope>NUCLEOTIDE SEQUENCE [LARGE SCALE GENOMIC DNA]</scope>
    <source>
        <strain evidence="2 3">KCTC 23279</strain>
    </source>
</reference>
<proteinExistence type="predicted"/>
<keyword evidence="3" id="KW-1185">Reference proteome</keyword>
<dbReference type="Proteomes" id="UP001589775">
    <property type="component" value="Unassembled WGS sequence"/>
</dbReference>
<dbReference type="InterPro" id="IPR018964">
    <property type="entry name" value="Phage_phiJL001_Gp84_C"/>
</dbReference>
<evidence type="ECO:0000259" key="1">
    <source>
        <dbReference type="Pfam" id="PF09356"/>
    </source>
</evidence>
<dbReference type="Pfam" id="PF09356">
    <property type="entry name" value="Phage_BR0599"/>
    <property type="match status" value="1"/>
</dbReference>
<evidence type="ECO:0000313" key="3">
    <source>
        <dbReference type="Proteomes" id="UP001589775"/>
    </source>
</evidence>
<accession>A0ABV6ET45</accession>